<accession>A0A9P7J4M8</accession>
<reference evidence="1" key="1">
    <citation type="journal article" date="2020" name="New Phytol.">
        <title>Comparative genomics reveals dynamic genome evolution in host specialist ectomycorrhizal fungi.</title>
        <authorList>
            <person name="Lofgren L.A."/>
            <person name="Nguyen N.H."/>
            <person name="Vilgalys R."/>
            <person name="Ruytinx J."/>
            <person name="Liao H.L."/>
            <person name="Branco S."/>
            <person name="Kuo A."/>
            <person name="LaButti K."/>
            <person name="Lipzen A."/>
            <person name="Andreopoulos W."/>
            <person name="Pangilinan J."/>
            <person name="Riley R."/>
            <person name="Hundley H."/>
            <person name="Na H."/>
            <person name="Barry K."/>
            <person name="Grigoriev I.V."/>
            <person name="Stajich J.E."/>
            <person name="Kennedy P.G."/>
        </authorList>
    </citation>
    <scope>NUCLEOTIDE SEQUENCE</scope>
    <source>
        <strain evidence="1">MN1</strain>
    </source>
</reference>
<dbReference type="RefSeq" id="XP_041186280.1">
    <property type="nucleotide sequence ID" value="XM_041344552.1"/>
</dbReference>
<dbReference type="Proteomes" id="UP000807769">
    <property type="component" value="Unassembled WGS sequence"/>
</dbReference>
<dbReference type="OrthoDB" id="2691197at2759"/>
<keyword evidence="2" id="KW-1185">Reference proteome</keyword>
<proteinExistence type="predicted"/>
<name>A0A9P7J4M8_9AGAM</name>
<evidence type="ECO:0000313" key="1">
    <source>
        <dbReference type="EMBL" id="KAG1802461.1"/>
    </source>
</evidence>
<dbReference type="EMBL" id="JABBWG010000078">
    <property type="protein sequence ID" value="KAG1802461.1"/>
    <property type="molecule type" value="Genomic_DNA"/>
</dbReference>
<gene>
    <name evidence="1" type="ORF">BJ212DRAFT_999130</name>
</gene>
<dbReference type="AlphaFoldDB" id="A0A9P7J4M8"/>
<sequence>MRSTAVEERIVIDSPQVVPASLQTKPDTPMSFPVSDDALQAFSMITPTSDAPSIHSYPEHSVVPAHVQGASVTFDAKVITLPRTGSPEPKRVLSTHNIQRLARKISLSGKAPKLPGVLC</sequence>
<comment type="caution">
    <text evidence="1">The sequence shown here is derived from an EMBL/GenBank/DDBJ whole genome shotgun (WGS) entry which is preliminary data.</text>
</comment>
<evidence type="ECO:0000313" key="2">
    <source>
        <dbReference type="Proteomes" id="UP000807769"/>
    </source>
</evidence>
<organism evidence="1 2">
    <name type="scientific">Suillus subaureus</name>
    <dbReference type="NCBI Taxonomy" id="48587"/>
    <lineage>
        <taxon>Eukaryota</taxon>
        <taxon>Fungi</taxon>
        <taxon>Dikarya</taxon>
        <taxon>Basidiomycota</taxon>
        <taxon>Agaricomycotina</taxon>
        <taxon>Agaricomycetes</taxon>
        <taxon>Agaricomycetidae</taxon>
        <taxon>Boletales</taxon>
        <taxon>Suillineae</taxon>
        <taxon>Suillaceae</taxon>
        <taxon>Suillus</taxon>
    </lineage>
</organism>
<protein>
    <submittedName>
        <fullName evidence="1">Uncharacterized protein</fullName>
    </submittedName>
</protein>
<dbReference type="GeneID" id="64638568"/>